<dbReference type="AlphaFoldDB" id="A0A2R4BSB5"/>
<keyword evidence="3" id="KW-1185">Reference proteome</keyword>
<name>A0A2R4BSB5_THAAR</name>
<evidence type="ECO:0000256" key="1">
    <source>
        <dbReference type="SAM" id="MobiDB-lite"/>
    </source>
</evidence>
<feature type="region of interest" description="Disordered" evidence="1">
    <location>
        <begin position="1"/>
        <end position="36"/>
    </location>
</feature>
<gene>
    <name evidence="2" type="ORF">Tharo_3222</name>
</gene>
<evidence type="ECO:0000313" key="3">
    <source>
        <dbReference type="Proteomes" id="UP000241885"/>
    </source>
</evidence>
<protein>
    <submittedName>
        <fullName evidence="2">Uncharacterized protein</fullName>
    </submittedName>
</protein>
<evidence type="ECO:0000313" key="2">
    <source>
        <dbReference type="EMBL" id="AVR90103.1"/>
    </source>
</evidence>
<sequence length="116" mass="12209">MAAAHGRAGSESAPNRAGKPAPVATTPRHIRQSRSAGLRARALYRLMGRSQRIAFPGGCPSGCVIRLARTYRCGGSTGIATIVQAMGRAPVSRLTRGEDRPRAPITRCPFRGNGNG</sequence>
<proteinExistence type="predicted"/>
<reference evidence="2 3" key="1">
    <citation type="submission" date="2018-03" db="EMBL/GenBank/DDBJ databases">
        <title>Complete genome sequence of Thauera aromatica, a model organism for studying aromatic compound degradation under denitrifying conditions.</title>
        <authorList>
            <person name="Lo H.-Y."/>
            <person name="Goris T."/>
            <person name="Boll M."/>
            <person name="Mueller J.A."/>
        </authorList>
    </citation>
    <scope>NUCLEOTIDE SEQUENCE [LARGE SCALE GENOMIC DNA]</scope>
    <source>
        <strain evidence="2 3">K172</strain>
    </source>
</reference>
<dbReference type="EMBL" id="CP028339">
    <property type="protein sequence ID" value="AVR90103.1"/>
    <property type="molecule type" value="Genomic_DNA"/>
</dbReference>
<accession>A0A2R4BSB5</accession>
<feature type="region of interest" description="Disordered" evidence="1">
    <location>
        <begin position="95"/>
        <end position="116"/>
    </location>
</feature>
<dbReference type="KEGG" id="tak:Tharo_3222"/>
<organism evidence="2 3">
    <name type="scientific">Thauera aromatica K172</name>
    <dbReference type="NCBI Taxonomy" id="44139"/>
    <lineage>
        <taxon>Bacteria</taxon>
        <taxon>Pseudomonadati</taxon>
        <taxon>Pseudomonadota</taxon>
        <taxon>Betaproteobacteria</taxon>
        <taxon>Rhodocyclales</taxon>
        <taxon>Zoogloeaceae</taxon>
        <taxon>Thauera</taxon>
    </lineage>
</organism>
<dbReference type="Proteomes" id="UP000241885">
    <property type="component" value="Chromosome"/>
</dbReference>